<organism evidence="6 7">
    <name type="scientific">Pseudomonas saponiphila</name>
    <dbReference type="NCBI Taxonomy" id="556534"/>
    <lineage>
        <taxon>Bacteria</taxon>
        <taxon>Pseudomonadati</taxon>
        <taxon>Pseudomonadota</taxon>
        <taxon>Gammaproteobacteria</taxon>
        <taxon>Pseudomonadales</taxon>
        <taxon>Pseudomonadaceae</taxon>
        <taxon>Pseudomonas</taxon>
    </lineage>
</organism>
<dbReference type="InterPro" id="IPR041617">
    <property type="entry name" value="TPR_MalT"/>
</dbReference>
<evidence type="ECO:0000256" key="3">
    <source>
        <dbReference type="ARBA" id="ARBA00023163"/>
    </source>
</evidence>
<keyword evidence="7" id="KW-1185">Reference proteome</keyword>
<dbReference type="Gene3D" id="1.25.40.10">
    <property type="entry name" value="Tetratricopeptide repeat domain"/>
    <property type="match status" value="1"/>
</dbReference>
<keyword evidence="3" id="KW-0804">Transcription</keyword>
<evidence type="ECO:0000313" key="6">
    <source>
        <dbReference type="EMBL" id="SEC99803.1"/>
    </source>
</evidence>
<dbReference type="RefSeq" id="WP_092319706.1">
    <property type="nucleotide sequence ID" value="NZ_FNTJ01000002.1"/>
</dbReference>
<dbReference type="GO" id="GO:0003677">
    <property type="term" value="F:DNA binding"/>
    <property type="evidence" value="ECO:0007669"/>
    <property type="project" value="UniProtKB-KW"/>
</dbReference>
<dbReference type="AlphaFoldDB" id="A0A1H4X2L0"/>
<feature type="domain" description="HTH luxR-type" evidence="5">
    <location>
        <begin position="783"/>
        <end position="848"/>
    </location>
</feature>
<dbReference type="Proteomes" id="UP000198982">
    <property type="component" value="Unassembled WGS sequence"/>
</dbReference>
<dbReference type="EMBL" id="FNTJ01000002">
    <property type="protein sequence ID" value="SEC99803.1"/>
    <property type="molecule type" value="Genomic_DNA"/>
</dbReference>
<dbReference type="Pfam" id="PF00196">
    <property type="entry name" value="GerE"/>
    <property type="match status" value="1"/>
</dbReference>
<dbReference type="PANTHER" id="PTHR44688:SF16">
    <property type="entry name" value="DNA-BINDING TRANSCRIPTIONAL ACTIVATOR DEVR_DOSR"/>
    <property type="match status" value="1"/>
</dbReference>
<dbReference type="InterPro" id="IPR000792">
    <property type="entry name" value="Tscrpt_reg_LuxR_C"/>
</dbReference>
<dbReference type="SUPFAM" id="SSF46894">
    <property type="entry name" value="C-terminal effector domain of the bipartite response regulators"/>
    <property type="match status" value="1"/>
</dbReference>
<name>A0A1H4X2L0_9PSED</name>
<dbReference type="InterPro" id="IPR011990">
    <property type="entry name" value="TPR-like_helical_dom_sf"/>
</dbReference>
<protein>
    <submittedName>
        <fullName evidence="6">ATP-, maltotriose-and DNA-dependent transcriptional regulator MalT</fullName>
    </submittedName>
</protein>
<dbReference type="SMART" id="SM00421">
    <property type="entry name" value="HTH_LUXR"/>
    <property type="match status" value="1"/>
</dbReference>
<evidence type="ECO:0000313" key="7">
    <source>
        <dbReference type="Proteomes" id="UP000198982"/>
    </source>
</evidence>
<dbReference type="Pfam" id="PF17874">
    <property type="entry name" value="TPR_MalT"/>
    <property type="match status" value="1"/>
</dbReference>
<sequence length="851" mass="94308">MTAMTRCPERPGFMPRLSSHHSPRRHLSAPLLLSSARVKLLCAPAGSGKTALLSECLQQAPEGCRVIWLPLGGARQTPEELCRALASALGLAAAEPAALLAHLAHLPASTWLCIDDYCRLPAADLDLLLDRLLSVDNPGLTWWIGSRRRPQCNWPRLLLDDQLYELDGGALAFSQDDIERLLQRLPQPLCAQTASRVLQRSGGWCAGVRIALLDGSEWVSQPCKPGRPNTLLEYLEHELFSVLPAELAEVWQVLAHMPRFNAELCEHLFGAGEGAQYLRTLQDLGCFIEPWEGGGDWLQVFAPLARLMRDEAWPTARSWHRRACQWFTVQEDWQSAFEQALLAQEFEVAVSLLEHFNFEFLFQRHNGLLLLQLHERQGAELLLGSPQLLGLLAAAMLFAGRFEQAGQCMAQMARFTPQASAAEQRQLLARWQAQQGWLLHLGGRMEAARQHFREALNELDDSAWTIRLLCLSGLTQQALLCGELDVAQSLNRQALCLARAQDALLFEGLLELDHAQLLEQRGAPHRAQSLLEQVLERLSGQALRATPLLGRLALRLGRLALRQGQDPQAAGYFRRGLEDCLVSHDKCALYGFLGEAQLAANQGDYAQAFVRLRDAERLMQQRQIPDSVYRGVLLQVSSQLWLQQGRADLAHEALSRVLRHYRGPQALQAPPASLELIPSIECLLVLAEVHLGRPQAAVATLQELLARARRHGMLGLEVQVQLVLAEVAFRLGDQVLAAQALQAGQALAARCNLPHALHELRLRQPGLLPPADSPPAMAAQAPPESHENLLSLRELQVLQLIAQGCSNQQIAEQLFISLHTVKTHGRRIHSKLGVERRTQAVAKAQALGLMS</sequence>
<feature type="region of interest" description="Disordered" evidence="4">
    <location>
        <begin position="1"/>
        <end position="23"/>
    </location>
</feature>
<evidence type="ECO:0000259" key="5">
    <source>
        <dbReference type="PROSITE" id="PS50043"/>
    </source>
</evidence>
<evidence type="ECO:0000256" key="1">
    <source>
        <dbReference type="ARBA" id="ARBA00023015"/>
    </source>
</evidence>
<keyword evidence="1" id="KW-0805">Transcription regulation</keyword>
<dbReference type="PROSITE" id="PS00622">
    <property type="entry name" value="HTH_LUXR_1"/>
    <property type="match status" value="1"/>
</dbReference>
<dbReference type="PANTHER" id="PTHR44688">
    <property type="entry name" value="DNA-BINDING TRANSCRIPTIONAL ACTIVATOR DEVR_DOSR"/>
    <property type="match status" value="1"/>
</dbReference>
<reference evidence="7" key="1">
    <citation type="submission" date="2016-10" db="EMBL/GenBank/DDBJ databases">
        <authorList>
            <person name="Varghese N."/>
            <person name="Submissions S."/>
        </authorList>
    </citation>
    <scope>NUCLEOTIDE SEQUENCE [LARGE SCALE GENOMIC DNA]</scope>
    <source>
        <strain evidence="7">DSM 9751</strain>
    </source>
</reference>
<dbReference type="InterPro" id="IPR027417">
    <property type="entry name" value="P-loop_NTPase"/>
</dbReference>
<dbReference type="SUPFAM" id="SSF52540">
    <property type="entry name" value="P-loop containing nucleoside triphosphate hydrolases"/>
    <property type="match status" value="1"/>
</dbReference>
<dbReference type="PROSITE" id="PS50043">
    <property type="entry name" value="HTH_LUXR_2"/>
    <property type="match status" value="1"/>
</dbReference>
<dbReference type="InterPro" id="IPR059106">
    <property type="entry name" value="WHD_MalT"/>
</dbReference>
<keyword evidence="2" id="KW-0238">DNA-binding</keyword>
<dbReference type="GO" id="GO:0006355">
    <property type="term" value="P:regulation of DNA-templated transcription"/>
    <property type="evidence" value="ECO:0007669"/>
    <property type="project" value="InterPro"/>
</dbReference>
<dbReference type="PRINTS" id="PR00038">
    <property type="entry name" value="HTHLUXR"/>
</dbReference>
<dbReference type="InterPro" id="IPR036388">
    <property type="entry name" value="WH-like_DNA-bd_sf"/>
</dbReference>
<evidence type="ECO:0000256" key="2">
    <source>
        <dbReference type="ARBA" id="ARBA00023125"/>
    </source>
</evidence>
<dbReference type="Gene3D" id="1.10.10.10">
    <property type="entry name" value="Winged helix-like DNA-binding domain superfamily/Winged helix DNA-binding domain"/>
    <property type="match status" value="1"/>
</dbReference>
<dbReference type="Pfam" id="PF25873">
    <property type="entry name" value="WHD_MalT"/>
    <property type="match status" value="1"/>
</dbReference>
<dbReference type="InterPro" id="IPR016032">
    <property type="entry name" value="Sig_transdc_resp-reg_C-effctor"/>
</dbReference>
<accession>A0A1H4X2L0</accession>
<dbReference type="CDD" id="cd06170">
    <property type="entry name" value="LuxR_C_like"/>
    <property type="match status" value="1"/>
</dbReference>
<evidence type="ECO:0000256" key="4">
    <source>
        <dbReference type="SAM" id="MobiDB-lite"/>
    </source>
</evidence>
<dbReference type="SUPFAM" id="SSF48452">
    <property type="entry name" value="TPR-like"/>
    <property type="match status" value="1"/>
</dbReference>
<proteinExistence type="predicted"/>
<gene>
    <name evidence="6" type="ORF">SAMN05216178_5747</name>
</gene>